<dbReference type="SUPFAM" id="SSF53756">
    <property type="entry name" value="UDP-Glycosyltransferase/glycogen phosphorylase"/>
    <property type="match status" value="1"/>
</dbReference>
<proteinExistence type="predicted"/>
<dbReference type="InterPro" id="IPR024078">
    <property type="entry name" value="LmbE-like_dom_sf"/>
</dbReference>
<keyword evidence="3 7" id="KW-0808">Transferase</keyword>
<dbReference type="Gene3D" id="3.40.50.2000">
    <property type="entry name" value="Glycogen Phosphorylase B"/>
    <property type="match status" value="2"/>
</dbReference>
<sequence length="655" mass="67919">MRIALVSLHTSPLALPGSGDAGGMNTFLLGVADALVAGGHEVELLTRATEARFGTADERRTPGGAVVRFLEAGPRASVPKSELATLAPAFGDALRALPRFDVVHSNYWLSGLAARPVAEEWGAPHVLSLHTVAALKNARLAPGDTPEPASRLEGERMLARASDLTVTHTAAESEAVLELLGAEPTRVVTVPPGVDEELFRPGAKAPGRPVLLVLARIQPLKGIDLAIEALARIPSAMRPRLVIAGGVSPGHDGYAAQLRRRTGELGVDDDVSFLPAQARDAAADLLREASLVLVPSFSETFGLVALEAAASGTPVIASRTTGLLDAVADGESGVLLDGRDPEGWAATIAGLLDDPDRLAALSASAGGFAARHSWRRSAALLESQYSGAVTARAARAGLGGSPVFFHAHPDDESISTGGAIAAIVRSGARATVLTGTRGERGEVVPGPFEALEGTAQLAPHREAELRSALSELARAGHGDIAHAYLGGSRRVYSDSGMRWGDDGFAVAAADASPDSLSLAPLQEVVDDAMRAITELGVQPSSIVSYDARGGYGHPDHVRMHDAAVATAARLGVPFFAVIEPRTAGVDPDAEAPVALELELGALAAVKARAMGAHASQLTLDASTEPPHFVLSGGQRHPLGVVERFRREETDTIVQF</sequence>
<organism evidence="7">
    <name type="scientific">Herbiconiux sp. A18JL235</name>
    <dbReference type="NCBI Taxonomy" id="3152363"/>
    <lineage>
        <taxon>Bacteria</taxon>
        <taxon>Bacillati</taxon>
        <taxon>Actinomycetota</taxon>
        <taxon>Actinomycetes</taxon>
        <taxon>Micrococcales</taxon>
        <taxon>Microbacteriaceae</taxon>
        <taxon>Herbiconiux</taxon>
    </lineage>
</organism>
<feature type="domain" description="Glycosyltransferase subfamily 4-like N-terminal" evidence="6">
    <location>
        <begin position="22"/>
        <end position="193"/>
    </location>
</feature>
<dbReference type="InterPro" id="IPR028098">
    <property type="entry name" value="Glyco_trans_4-like_N"/>
</dbReference>
<keyword evidence="2 7" id="KW-0328">Glycosyltransferase</keyword>
<dbReference type="Gene3D" id="3.40.50.10320">
    <property type="entry name" value="LmbE-like"/>
    <property type="match status" value="1"/>
</dbReference>
<evidence type="ECO:0000256" key="2">
    <source>
        <dbReference type="ARBA" id="ARBA00022676"/>
    </source>
</evidence>
<evidence type="ECO:0000256" key="1">
    <source>
        <dbReference type="ARBA" id="ARBA00021292"/>
    </source>
</evidence>
<dbReference type="PANTHER" id="PTHR45947">
    <property type="entry name" value="SULFOQUINOVOSYL TRANSFERASE SQD2"/>
    <property type="match status" value="1"/>
</dbReference>
<keyword evidence="4" id="KW-0862">Zinc</keyword>
<evidence type="ECO:0000259" key="6">
    <source>
        <dbReference type="Pfam" id="PF13579"/>
    </source>
</evidence>
<accession>A0AB39BHQ5</accession>
<dbReference type="Pfam" id="PF00534">
    <property type="entry name" value="Glycos_transf_1"/>
    <property type="match status" value="1"/>
</dbReference>
<dbReference type="Pfam" id="PF02585">
    <property type="entry name" value="PIG-L"/>
    <property type="match status" value="1"/>
</dbReference>
<dbReference type="AlphaFoldDB" id="A0AB39BHQ5"/>
<dbReference type="GO" id="GO:1901137">
    <property type="term" value="P:carbohydrate derivative biosynthetic process"/>
    <property type="evidence" value="ECO:0007669"/>
    <property type="project" value="UniProtKB-ARBA"/>
</dbReference>
<dbReference type="PANTHER" id="PTHR45947:SF3">
    <property type="entry name" value="SULFOQUINOVOSYL TRANSFERASE SQD2"/>
    <property type="match status" value="1"/>
</dbReference>
<dbReference type="EMBL" id="CP162511">
    <property type="protein sequence ID" value="XDI05522.1"/>
    <property type="molecule type" value="Genomic_DNA"/>
</dbReference>
<feature type="domain" description="Glycosyl transferase family 1" evidence="5">
    <location>
        <begin position="196"/>
        <end position="363"/>
    </location>
</feature>
<protein>
    <recommendedName>
        <fullName evidence="1">D-inositol 3-phosphate glycosyltransferase</fullName>
    </recommendedName>
</protein>
<dbReference type="RefSeq" id="WP_368497907.1">
    <property type="nucleotide sequence ID" value="NZ_CP162511.1"/>
</dbReference>
<evidence type="ECO:0000313" key="7">
    <source>
        <dbReference type="EMBL" id="XDI05522.1"/>
    </source>
</evidence>
<evidence type="ECO:0000256" key="3">
    <source>
        <dbReference type="ARBA" id="ARBA00022679"/>
    </source>
</evidence>
<dbReference type="InterPro" id="IPR050194">
    <property type="entry name" value="Glycosyltransferase_grp1"/>
</dbReference>
<dbReference type="GO" id="GO:0016758">
    <property type="term" value="F:hexosyltransferase activity"/>
    <property type="evidence" value="ECO:0007669"/>
    <property type="project" value="TreeGrafter"/>
</dbReference>
<dbReference type="InterPro" id="IPR001296">
    <property type="entry name" value="Glyco_trans_1"/>
</dbReference>
<dbReference type="Pfam" id="PF13579">
    <property type="entry name" value="Glyco_trans_4_4"/>
    <property type="match status" value="1"/>
</dbReference>
<dbReference type="GO" id="GO:0016137">
    <property type="term" value="P:glycoside metabolic process"/>
    <property type="evidence" value="ECO:0007669"/>
    <property type="project" value="UniProtKB-ARBA"/>
</dbReference>
<dbReference type="InterPro" id="IPR003737">
    <property type="entry name" value="GlcNAc_PI_deacetylase-related"/>
</dbReference>
<reference evidence="7" key="1">
    <citation type="submission" date="2024-05" db="EMBL/GenBank/DDBJ databases">
        <title>Herbiconiux sp. A18JL235.</title>
        <authorList>
            <person name="Zhang G."/>
        </authorList>
    </citation>
    <scope>NUCLEOTIDE SEQUENCE</scope>
    <source>
        <strain evidence="7">A18JL235</strain>
    </source>
</reference>
<dbReference type="SUPFAM" id="SSF102588">
    <property type="entry name" value="LmbE-like"/>
    <property type="match status" value="1"/>
</dbReference>
<evidence type="ECO:0000256" key="4">
    <source>
        <dbReference type="ARBA" id="ARBA00022833"/>
    </source>
</evidence>
<evidence type="ECO:0000259" key="5">
    <source>
        <dbReference type="Pfam" id="PF00534"/>
    </source>
</evidence>
<gene>
    <name evidence="7" type="ORF">ABFY20_00090</name>
</gene>
<name>A0AB39BHQ5_9MICO</name>